<feature type="transmembrane region" description="Helical" evidence="1">
    <location>
        <begin position="32"/>
        <end position="56"/>
    </location>
</feature>
<keyword evidence="1" id="KW-0472">Membrane</keyword>
<keyword evidence="3" id="KW-1185">Reference proteome</keyword>
<name>A0A2V1IS41_9BACT</name>
<evidence type="ECO:0000256" key="1">
    <source>
        <dbReference type="SAM" id="Phobius"/>
    </source>
</evidence>
<dbReference type="AlphaFoldDB" id="A0A2V1IS41"/>
<evidence type="ECO:0000313" key="2">
    <source>
        <dbReference type="EMBL" id="PWB04386.1"/>
    </source>
</evidence>
<sequence length="121" mass="14124">MNNRMMFYVQTAWIGVIGGCSLWLSRLISDNYWISVPLFLLMWIALSFIGMGLIGLCNPDHRLCAKYGIKIENLPLYQKAFEELVEAEKRGEDTQWIGDELPDKNEWLRYLSYEIEQGLTK</sequence>
<comment type="caution">
    <text evidence="2">The sequence shown here is derived from an EMBL/GenBank/DDBJ whole genome shotgun (WGS) entry which is preliminary data.</text>
</comment>
<dbReference type="RefSeq" id="WP_107030942.1">
    <property type="nucleotide sequence ID" value="NZ_CBFFZS010000004.1"/>
</dbReference>
<proteinExistence type="predicted"/>
<reference evidence="3" key="1">
    <citation type="submission" date="2018-02" db="EMBL/GenBank/DDBJ databases">
        <authorList>
            <person name="Clavel T."/>
            <person name="Strowig T."/>
        </authorList>
    </citation>
    <scope>NUCLEOTIDE SEQUENCE [LARGE SCALE GENOMIC DNA]</scope>
    <source>
        <strain evidence="3">DSM 103720</strain>
    </source>
</reference>
<dbReference type="PROSITE" id="PS51257">
    <property type="entry name" value="PROKAR_LIPOPROTEIN"/>
    <property type="match status" value="1"/>
</dbReference>
<evidence type="ECO:0000313" key="3">
    <source>
        <dbReference type="Proteomes" id="UP000244905"/>
    </source>
</evidence>
<dbReference type="Proteomes" id="UP000244905">
    <property type="component" value="Unassembled WGS sequence"/>
</dbReference>
<keyword evidence="1" id="KW-1133">Transmembrane helix</keyword>
<keyword evidence="1" id="KW-0812">Transmembrane</keyword>
<accession>A0A2V1IS41</accession>
<protein>
    <submittedName>
        <fullName evidence="2">Uncharacterized protein</fullName>
    </submittedName>
</protein>
<gene>
    <name evidence="2" type="ORF">C5O23_00235</name>
</gene>
<dbReference type="GeneID" id="82524775"/>
<organism evidence="2 3">
    <name type="scientific">Duncaniella muris</name>
    <dbReference type="NCBI Taxonomy" id="2094150"/>
    <lineage>
        <taxon>Bacteria</taxon>
        <taxon>Pseudomonadati</taxon>
        <taxon>Bacteroidota</taxon>
        <taxon>Bacteroidia</taxon>
        <taxon>Bacteroidales</taxon>
        <taxon>Muribaculaceae</taxon>
        <taxon>Duncaniella</taxon>
    </lineage>
</organism>
<feature type="transmembrane region" description="Helical" evidence="1">
    <location>
        <begin position="7"/>
        <end position="26"/>
    </location>
</feature>
<dbReference type="EMBL" id="PUEC01000001">
    <property type="protein sequence ID" value="PWB04386.1"/>
    <property type="molecule type" value="Genomic_DNA"/>
</dbReference>